<reference evidence="3 4" key="1">
    <citation type="submission" date="2016-07" db="EMBL/GenBank/DDBJ databases">
        <title>Pervasive Adenine N6-methylation of Active Genes in Fungi.</title>
        <authorList>
            <consortium name="DOE Joint Genome Institute"/>
            <person name="Mondo S.J."/>
            <person name="Dannebaum R.O."/>
            <person name="Kuo R.C."/>
            <person name="Labutti K."/>
            <person name="Haridas S."/>
            <person name="Kuo A."/>
            <person name="Salamov A."/>
            <person name="Ahrendt S.R."/>
            <person name="Lipzen A."/>
            <person name="Sullivan W."/>
            <person name="Andreopoulos W.B."/>
            <person name="Clum A."/>
            <person name="Lindquist E."/>
            <person name="Daum C."/>
            <person name="Ramamoorthy G.K."/>
            <person name="Gryganskyi A."/>
            <person name="Culley D."/>
            <person name="Magnuson J.K."/>
            <person name="James T.Y."/>
            <person name="O'Malley M.A."/>
            <person name="Stajich J.E."/>
            <person name="Spatafora J.W."/>
            <person name="Visel A."/>
            <person name="Grigoriev I.V."/>
        </authorList>
    </citation>
    <scope>NUCLEOTIDE SEQUENCE [LARGE SCALE GENOMIC DNA]</scope>
    <source>
        <strain evidence="3 4">62-1032</strain>
    </source>
</reference>
<feature type="compositionally biased region" description="Pro residues" evidence="1">
    <location>
        <begin position="301"/>
        <end position="317"/>
    </location>
</feature>
<feature type="compositionally biased region" description="Low complexity" evidence="1">
    <location>
        <begin position="143"/>
        <end position="152"/>
    </location>
</feature>
<feature type="compositionally biased region" description="Low complexity" evidence="1">
    <location>
        <begin position="13"/>
        <end position="44"/>
    </location>
</feature>
<feature type="domain" description="Atos-like conserved" evidence="2">
    <location>
        <begin position="209"/>
        <end position="276"/>
    </location>
</feature>
<dbReference type="OrthoDB" id="8625101at2759"/>
<feature type="region of interest" description="Disordered" evidence="1">
    <location>
        <begin position="458"/>
        <end position="565"/>
    </location>
</feature>
<feature type="compositionally biased region" description="Low complexity" evidence="1">
    <location>
        <begin position="648"/>
        <end position="657"/>
    </location>
</feature>
<dbReference type="Pfam" id="PF13915">
    <property type="entry name" value="DUF4210"/>
    <property type="match status" value="1"/>
</dbReference>
<dbReference type="EMBL" id="MCGR01000002">
    <property type="protein sequence ID" value="ORY91606.1"/>
    <property type="molecule type" value="Genomic_DNA"/>
</dbReference>
<name>A0A1Y2G2K5_9BASI</name>
<dbReference type="PANTHER" id="PTHR13199">
    <property type="entry name" value="GH03947P"/>
    <property type="match status" value="1"/>
</dbReference>
<sequence>MSWGRFQDHRPTRPSSMSVSTTRSETESSTATLSPSSEPIAIPSSPSPYSPSPSSYQQLHTSFDSSASFISQAVDGPLQDLLPAFSHTAVSSGSSEGEGAFVGSPSPRLGFGRPGDGQTAFSKRVVSAPIPYSTSPRSPLAGSSSPDPSSSSPRRRSAQFPLPGSPTPSPHAPSPSSNTLHPSPTPTRRRRSSVSLSSSTGSAPPFGSLVGSFEQSLLSGRLSALPSLPLPFVASIGVLGGKDAPTRLRCPPHLTIPFGAFYYTNGEGTKSSAPYVGTVELDSHYISLLHPPSPTAADSPSPLPTPSPNPPPPPPRFPGYRVPRVGQIQLVIKNPHATAIKLFLIPYDLTGLERGGKGGKTFLRQKSYTVEASAGEDSKGRLRYAVHLQFCCPPTGSGKGAGGGAAAGARATAGGGAKTKPPAEPKYYLHGNLRIVFASRGLDSTEKLRVVAEGPEGVHSAGAAGEVGAPSKEEDRFAPYGGPGLEWEIAKRKSKERERMRELTAAAEGRSRGAAEGESEGRVEEHQVPQDGDLSSPPLRPPPHVHDPNGTTYDLSRSSSPLSPSTTALAFSLATFSSALPTASPLPYPRTTLPRSSLSESLSFASRPASPIPPLLSNSKHRSASLSGLSNSRPPSRTGSDGSGSGSGKSSAGDCGR</sequence>
<feature type="compositionally biased region" description="Low complexity" evidence="1">
    <location>
        <begin position="89"/>
        <end position="104"/>
    </location>
</feature>
<dbReference type="PANTHER" id="PTHR13199:SF11">
    <property type="entry name" value="PROTEIN ATOSSA"/>
    <property type="match status" value="1"/>
</dbReference>
<gene>
    <name evidence="3" type="ORF">BCR35DRAFT_298838</name>
</gene>
<feature type="compositionally biased region" description="Basic and acidic residues" evidence="1">
    <location>
        <begin position="1"/>
        <end position="11"/>
    </location>
</feature>
<evidence type="ECO:0000313" key="4">
    <source>
        <dbReference type="Proteomes" id="UP000193467"/>
    </source>
</evidence>
<feature type="compositionally biased region" description="Low complexity" evidence="1">
    <location>
        <begin position="193"/>
        <end position="205"/>
    </location>
</feature>
<accession>A0A1Y2G2K5</accession>
<feature type="region of interest" description="Disordered" evidence="1">
    <location>
        <begin position="290"/>
        <end position="319"/>
    </location>
</feature>
<feature type="region of interest" description="Disordered" evidence="1">
    <location>
        <begin position="580"/>
        <end position="657"/>
    </location>
</feature>
<organism evidence="3 4">
    <name type="scientific">Leucosporidium creatinivorum</name>
    <dbReference type="NCBI Taxonomy" id="106004"/>
    <lineage>
        <taxon>Eukaryota</taxon>
        <taxon>Fungi</taxon>
        <taxon>Dikarya</taxon>
        <taxon>Basidiomycota</taxon>
        <taxon>Pucciniomycotina</taxon>
        <taxon>Microbotryomycetes</taxon>
        <taxon>Leucosporidiales</taxon>
        <taxon>Leucosporidium</taxon>
    </lineage>
</organism>
<dbReference type="AlphaFoldDB" id="A0A1Y2G2K5"/>
<dbReference type="InterPro" id="IPR025261">
    <property type="entry name" value="Atos-like_cons_dom"/>
</dbReference>
<dbReference type="Pfam" id="PF13889">
    <property type="entry name" value="Chromosome_seg"/>
    <property type="match status" value="1"/>
</dbReference>
<feature type="compositionally biased region" description="Basic and acidic residues" evidence="1">
    <location>
        <begin position="488"/>
        <end position="502"/>
    </location>
</feature>
<feature type="compositionally biased region" description="Pro residues" evidence="1">
    <location>
        <begin position="163"/>
        <end position="173"/>
    </location>
</feature>
<feature type="region of interest" description="Disordered" evidence="1">
    <location>
        <begin position="1"/>
        <end position="59"/>
    </location>
</feature>
<protein>
    <recommendedName>
        <fullName evidence="2">Atos-like conserved domain-containing protein</fullName>
    </recommendedName>
</protein>
<dbReference type="InterPro" id="IPR051506">
    <property type="entry name" value="ATOS_Transcription_Regulators"/>
</dbReference>
<evidence type="ECO:0000256" key="1">
    <source>
        <dbReference type="SAM" id="MobiDB-lite"/>
    </source>
</evidence>
<feature type="compositionally biased region" description="Low complexity" evidence="1">
    <location>
        <begin position="593"/>
        <end position="606"/>
    </location>
</feature>
<evidence type="ECO:0000313" key="3">
    <source>
        <dbReference type="EMBL" id="ORY91606.1"/>
    </source>
</evidence>
<dbReference type="STRING" id="106004.A0A1Y2G2K5"/>
<dbReference type="InParanoid" id="A0A1Y2G2K5"/>
<dbReference type="InterPro" id="IPR033473">
    <property type="entry name" value="Atos-like_C"/>
</dbReference>
<feature type="compositionally biased region" description="Polar residues" evidence="1">
    <location>
        <begin position="624"/>
        <end position="635"/>
    </location>
</feature>
<proteinExistence type="predicted"/>
<comment type="caution">
    <text evidence="3">The sequence shown here is derived from an EMBL/GenBank/DDBJ whole genome shotgun (WGS) entry which is preliminary data.</text>
</comment>
<dbReference type="SMART" id="SM01177">
    <property type="entry name" value="DUF4210"/>
    <property type="match status" value="1"/>
</dbReference>
<keyword evidence="4" id="KW-1185">Reference proteome</keyword>
<evidence type="ECO:0000259" key="2">
    <source>
        <dbReference type="SMART" id="SM01177"/>
    </source>
</evidence>
<feature type="compositionally biased region" description="Basic and acidic residues" evidence="1">
    <location>
        <begin position="509"/>
        <end position="528"/>
    </location>
</feature>
<feature type="region of interest" description="Disordered" evidence="1">
    <location>
        <begin position="88"/>
        <end position="207"/>
    </location>
</feature>
<dbReference type="Proteomes" id="UP000193467">
    <property type="component" value="Unassembled WGS sequence"/>
</dbReference>